<evidence type="ECO:0000313" key="2">
    <source>
        <dbReference type="Proteomes" id="UP001210678"/>
    </source>
</evidence>
<organism evidence="1 2">
    <name type="scientific">Vibrio algarum</name>
    <dbReference type="NCBI Taxonomy" id="3020714"/>
    <lineage>
        <taxon>Bacteria</taxon>
        <taxon>Pseudomonadati</taxon>
        <taxon>Pseudomonadota</taxon>
        <taxon>Gammaproteobacteria</taxon>
        <taxon>Vibrionales</taxon>
        <taxon>Vibrionaceae</taxon>
        <taxon>Vibrio</taxon>
    </lineage>
</organism>
<gene>
    <name evidence="1" type="ORF">PGX00_12145</name>
</gene>
<dbReference type="EMBL" id="JAQLOI010000001">
    <property type="protein sequence ID" value="MDB1124364.1"/>
    <property type="molecule type" value="Genomic_DNA"/>
</dbReference>
<protein>
    <submittedName>
        <fullName evidence="1">Uncharacterized protein</fullName>
    </submittedName>
</protein>
<evidence type="ECO:0000313" key="1">
    <source>
        <dbReference type="EMBL" id="MDB1124364.1"/>
    </source>
</evidence>
<dbReference type="Proteomes" id="UP001210678">
    <property type="component" value="Unassembled WGS sequence"/>
</dbReference>
<proteinExistence type="predicted"/>
<keyword evidence="2" id="KW-1185">Reference proteome</keyword>
<reference evidence="1 2" key="1">
    <citation type="submission" date="2023-01" db="EMBL/GenBank/DDBJ databases">
        <title>Vibrio sp. KJ40-1 sp.nov, isolated from marine algae.</title>
        <authorList>
            <person name="Butt M."/>
            <person name="Kim J.M.J."/>
            <person name="Jeon C.O.C."/>
        </authorList>
    </citation>
    <scope>NUCLEOTIDE SEQUENCE [LARGE SCALE GENOMIC DNA]</scope>
    <source>
        <strain evidence="1 2">KJ40-1</strain>
    </source>
</reference>
<accession>A0ABT4YTI4</accession>
<comment type="caution">
    <text evidence="1">The sequence shown here is derived from an EMBL/GenBank/DDBJ whole genome shotgun (WGS) entry which is preliminary data.</text>
</comment>
<name>A0ABT4YTI4_9VIBR</name>
<sequence length="68" mass="7951">MRINFNIFKGDVFWESSIHQLNSDILLRHIRMNSNVDDFNIDFSYCETKCEGNILSSTNQLIGTFFIS</sequence>